<dbReference type="VEuPathDB" id="FungiDB:AN8609"/>
<accession>Q5ASX1</accession>
<dbReference type="GeneID" id="2868501"/>
<keyword evidence="2" id="KW-0732">Signal</keyword>
<proteinExistence type="predicted"/>
<feature type="chain" id="PRO_5010234073" evidence="2">
    <location>
        <begin position="18"/>
        <end position="210"/>
    </location>
</feature>
<sequence>MHAKYFTFLALSSMALGQDWLEDAMDALESTTDLPVPTGVSGDVPTLDEWIESQDSSDIPVATGISGSSSSSDSDSDSDSASTKDIPDIPEMPSSIISEIISAVPSTAYSDLTNPTSLSSIYSEIQDGNYPAWATDLPDDVWDYFESAYGVDARPTGGSGSSSGDDEESQSSGGGDSGSGGDDDGAGMLSPSVFTSVVGAVSVLGLALAL</sequence>
<dbReference type="AlphaFoldDB" id="Q5ASX1"/>
<feature type="signal peptide" evidence="2">
    <location>
        <begin position="1"/>
        <end position="17"/>
    </location>
</feature>
<evidence type="ECO:0000313" key="4">
    <source>
        <dbReference type="Proteomes" id="UP000000560"/>
    </source>
</evidence>
<dbReference type="RefSeq" id="XP_681878.1">
    <property type="nucleotide sequence ID" value="XM_676786.2"/>
</dbReference>
<gene>
    <name evidence="3" type="ORF">ANIA_08609</name>
</gene>
<organism evidence="3 4">
    <name type="scientific">Emericella nidulans (strain FGSC A4 / ATCC 38163 / CBS 112.46 / NRRL 194 / M139)</name>
    <name type="common">Aspergillus nidulans</name>
    <dbReference type="NCBI Taxonomy" id="227321"/>
    <lineage>
        <taxon>Eukaryota</taxon>
        <taxon>Fungi</taxon>
        <taxon>Dikarya</taxon>
        <taxon>Ascomycota</taxon>
        <taxon>Pezizomycotina</taxon>
        <taxon>Eurotiomycetes</taxon>
        <taxon>Eurotiomycetidae</taxon>
        <taxon>Eurotiales</taxon>
        <taxon>Aspergillaceae</taxon>
        <taxon>Aspergillus</taxon>
        <taxon>Aspergillus subgen. Nidulantes</taxon>
    </lineage>
</organism>
<dbReference type="OMA" id="WWERMRT"/>
<dbReference type="Proteomes" id="UP000000560">
    <property type="component" value="Chromosome III"/>
</dbReference>
<evidence type="ECO:0000256" key="1">
    <source>
        <dbReference type="SAM" id="MobiDB-lite"/>
    </source>
</evidence>
<dbReference type="HOGENOM" id="CLU_1310098_0_0_1"/>
<evidence type="ECO:0000256" key="2">
    <source>
        <dbReference type="SAM" id="SignalP"/>
    </source>
</evidence>
<accession>C8VAG0</accession>
<reference evidence="4" key="1">
    <citation type="journal article" date="2005" name="Nature">
        <title>Sequencing of Aspergillus nidulans and comparative analysis with A. fumigatus and A. oryzae.</title>
        <authorList>
            <person name="Galagan J.E."/>
            <person name="Calvo S.E."/>
            <person name="Cuomo C."/>
            <person name="Ma L.J."/>
            <person name="Wortman J.R."/>
            <person name="Batzoglou S."/>
            <person name="Lee S.I."/>
            <person name="Basturkmen M."/>
            <person name="Spevak C.C."/>
            <person name="Clutterbuck J."/>
            <person name="Kapitonov V."/>
            <person name="Jurka J."/>
            <person name="Scazzocchio C."/>
            <person name="Farman M."/>
            <person name="Butler J."/>
            <person name="Purcell S."/>
            <person name="Harris S."/>
            <person name="Braus G.H."/>
            <person name="Draht O."/>
            <person name="Busch S."/>
            <person name="D'Enfert C."/>
            <person name="Bouchier C."/>
            <person name="Goldman G.H."/>
            <person name="Bell-Pedersen D."/>
            <person name="Griffiths-Jones S."/>
            <person name="Doonan J.H."/>
            <person name="Yu J."/>
            <person name="Vienken K."/>
            <person name="Pain A."/>
            <person name="Freitag M."/>
            <person name="Selker E.U."/>
            <person name="Archer D.B."/>
            <person name="Penalva M.A."/>
            <person name="Oakley B.R."/>
            <person name="Momany M."/>
            <person name="Tanaka T."/>
            <person name="Kumagai T."/>
            <person name="Asai K."/>
            <person name="Machida M."/>
            <person name="Nierman W.C."/>
            <person name="Denning D.W."/>
            <person name="Caddick M."/>
            <person name="Hynes M."/>
            <person name="Paoletti M."/>
            <person name="Fischer R."/>
            <person name="Miller B."/>
            <person name="Dyer P."/>
            <person name="Sachs M.S."/>
            <person name="Osmani S.A."/>
            <person name="Birren B.W."/>
        </authorList>
    </citation>
    <scope>NUCLEOTIDE SEQUENCE [LARGE SCALE GENOMIC DNA]</scope>
    <source>
        <strain evidence="4">FGSC A4 / ATCC 38163 / CBS 112.46 / NRRL 194 / M139</strain>
    </source>
</reference>
<feature type="region of interest" description="Disordered" evidence="1">
    <location>
        <begin position="153"/>
        <end position="188"/>
    </location>
</feature>
<feature type="region of interest" description="Disordered" evidence="1">
    <location>
        <begin position="53"/>
        <end position="91"/>
    </location>
</feature>
<keyword evidence="4" id="KW-1185">Reference proteome</keyword>
<dbReference type="InParanoid" id="Q5ASX1"/>
<name>Q5ASX1_EMENI</name>
<protein>
    <submittedName>
        <fullName evidence="3">Uncharacterized protein</fullName>
    </submittedName>
</protein>
<reference evidence="4" key="2">
    <citation type="journal article" date="2009" name="Fungal Genet. Biol.">
        <title>The 2008 update of the Aspergillus nidulans genome annotation: a community effort.</title>
        <authorList>
            <person name="Wortman J.R."/>
            <person name="Gilsenan J.M."/>
            <person name="Joardar V."/>
            <person name="Deegan J."/>
            <person name="Clutterbuck J."/>
            <person name="Andersen M.R."/>
            <person name="Archer D."/>
            <person name="Bencina M."/>
            <person name="Braus G."/>
            <person name="Coutinho P."/>
            <person name="von Dohren H."/>
            <person name="Doonan J."/>
            <person name="Driessen A.J."/>
            <person name="Durek P."/>
            <person name="Espeso E."/>
            <person name="Fekete E."/>
            <person name="Flipphi M."/>
            <person name="Estrada C.G."/>
            <person name="Geysens S."/>
            <person name="Goldman G."/>
            <person name="de Groot P.W."/>
            <person name="Hansen K."/>
            <person name="Harris S.D."/>
            <person name="Heinekamp T."/>
            <person name="Helmstaedt K."/>
            <person name="Henrissat B."/>
            <person name="Hofmann G."/>
            <person name="Homan T."/>
            <person name="Horio T."/>
            <person name="Horiuchi H."/>
            <person name="James S."/>
            <person name="Jones M."/>
            <person name="Karaffa L."/>
            <person name="Karanyi Z."/>
            <person name="Kato M."/>
            <person name="Keller N."/>
            <person name="Kelly D.E."/>
            <person name="Kiel J.A."/>
            <person name="Kim J.M."/>
            <person name="van der Klei I.J."/>
            <person name="Klis F.M."/>
            <person name="Kovalchuk A."/>
            <person name="Krasevec N."/>
            <person name="Kubicek C.P."/>
            <person name="Liu B."/>
            <person name="Maccabe A."/>
            <person name="Meyer V."/>
            <person name="Mirabito P."/>
            <person name="Miskei M."/>
            <person name="Mos M."/>
            <person name="Mullins J."/>
            <person name="Nelson D.R."/>
            <person name="Nielsen J."/>
            <person name="Oakley B.R."/>
            <person name="Osmani S.A."/>
            <person name="Pakula T."/>
            <person name="Paszewski A."/>
            <person name="Paulsen I."/>
            <person name="Pilsyk S."/>
            <person name="Pocsi I."/>
            <person name="Punt P.J."/>
            <person name="Ram A.F."/>
            <person name="Ren Q."/>
            <person name="Robellet X."/>
            <person name="Robson G."/>
            <person name="Seiboth B."/>
            <person name="van Solingen P."/>
            <person name="Specht T."/>
            <person name="Sun J."/>
            <person name="Taheri-Talesh N."/>
            <person name="Takeshita N."/>
            <person name="Ussery D."/>
            <person name="vanKuyk P.A."/>
            <person name="Visser H."/>
            <person name="van de Vondervoort P.J."/>
            <person name="de Vries R.P."/>
            <person name="Walton J."/>
            <person name="Xiang X."/>
            <person name="Xiong Y."/>
            <person name="Zeng A.P."/>
            <person name="Brandt B.W."/>
            <person name="Cornell M.J."/>
            <person name="van den Hondel C.A."/>
            <person name="Visser J."/>
            <person name="Oliver S.G."/>
            <person name="Turner G."/>
        </authorList>
    </citation>
    <scope>GENOME REANNOTATION</scope>
    <source>
        <strain evidence="4">FGSC A4 / ATCC 38163 / CBS 112.46 / NRRL 194 / M139</strain>
    </source>
</reference>
<dbReference type="KEGG" id="ani:ANIA_08609"/>
<dbReference type="OrthoDB" id="5419608at2759"/>
<dbReference type="EMBL" id="BN001303">
    <property type="protein sequence ID" value="CBF78335.1"/>
    <property type="molecule type" value="Genomic_DNA"/>
</dbReference>
<evidence type="ECO:0000313" key="3">
    <source>
        <dbReference type="EMBL" id="CBF78335.1"/>
    </source>
</evidence>